<dbReference type="Proteomes" id="UP001066276">
    <property type="component" value="Chromosome 3_2"/>
</dbReference>
<accession>A0AAV7TM72</accession>
<reference evidence="1" key="1">
    <citation type="journal article" date="2022" name="bioRxiv">
        <title>Sequencing and chromosome-scale assembly of the giantPleurodeles waltlgenome.</title>
        <authorList>
            <person name="Brown T."/>
            <person name="Elewa A."/>
            <person name="Iarovenko S."/>
            <person name="Subramanian E."/>
            <person name="Araus A.J."/>
            <person name="Petzold A."/>
            <person name="Susuki M."/>
            <person name="Suzuki K.-i.T."/>
            <person name="Hayashi T."/>
            <person name="Toyoda A."/>
            <person name="Oliveira C."/>
            <person name="Osipova E."/>
            <person name="Leigh N.D."/>
            <person name="Simon A."/>
            <person name="Yun M.H."/>
        </authorList>
    </citation>
    <scope>NUCLEOTIDE SEQUENCE</scope>
    <source>
        <strain evidence="1">20211129_DDA</strain>
        <tissue evidence="1">Liver</tissue>
    </source>
</reference>
<evidence type="ECO:0000313" key="2">
    <source>
        <dbReference type="Proteomes" id="UP001066276"/>
    </source>
</evidence>
<organism evidence="1 2">
    <name type="scientific">Pleurodeles waltl</name>
    <name type="common">Iberian ribbed newt</name>
    <dbReference type="NCBI Taxonomy" id="8319"/>
    <lineage>
        <taxon>Eukaryota</taxon>
        <taxon>Metazoa</taxon>
        <taxon>Chordata</taxon>
        <taxon>Craniata</taxon>
        <taxon>Vertebrata</taxon>
        <taxon>Euteleostomi</taxon>
        <taxon>Amphibia</taxon>
        <taxon>Batrachia</taxon>
        <taxon>Caudata</taxon>
        <taxon>Salamandroidea</taxon>
        <taxon>Salamandridae</taxon>
        <taxon>Pleurodelinae</taxon>
        <taxon>Pleurodeles</taxon>
    </lineage>
</organism>
<name>A0AAV7TM72_PLEWA</name>
<evidence type="ECO:0000313" key="1">
    <source>
        <dbReference type="EMBL" id="KAJ1177732.1"/>
    </source>
</evidence>
<sequence length="146" mass="14705">MPSGHLLFAAVGERSGLPKSCLGLVQVSLQCAERAWCLPRGVASPRRGGPPAVASVVSGPVGSCCRGAPQIKAVPCSLVWFSCCVFPHNGESNALSVPVAKPCGVASPRRGGPPAVASVLPVPVLEGRFPAVGAASGFPKTWPGQG</sequence>
<proteinExistence type="predicted"/>
<keyword evidence="2" id="KW-1185">Reference proteome</keyword>
<comment type="caution">
    <text evidence="1">The sequence shown here is derived from an EMBL/GenBank/DDBJ whole genome shotgun (WGS) entry which is preliminary data.</text>
</comment>
<gene>
    <name evidence="1" type="ORF">NDU88_002984</name>
</gene>
<protein>
    <submittedName>
        <fullName evidence="1">Uncharacterized protein</fullName>
    </submittedName>
</protein>
<dbReference type="EMBL" id="JANPWB010000006">
    <property type="protein sequence ID" value="KAJ1177732.1"/>
    <property type="molecule type" value="Genomic_DNA"/>
</dbReference>
<dbReference type="AlphaFoldDB" id="A0AAV7TM72"/>